<evidence type="ECO:0000313" key="2">
    <source>
        <dbReference type="EMBL" id="HIU46822.1"/>
    </source>
</evidence>
<comment type="caution">
    <text evidence="2">The sequence shown here is derived from an EMBL/GenBank/DDBJ whole genome shotgun (WGS) entry which is preliminary data.</text>
</comment>
<name>A0A9D1S512_9FIRM</name>
<proteinExistence type="predicted"/>
<dbReference type="EMBL" id="DVNK01000038">
    <property type="protein sequence ID" value="HIU46822.1"/>
    <property type="molecule type" value="Genomic_DNA"/>
</dbReference>
<evidence type="ECO:0000313" key="3">
    <source>
        <dbReference type="Proteomes" id="UP000824123"/>
    </source>
</evidence>
<reference evidence="2" key="1">
    <citation type="submission" date="2020-10" db="EMBL/GenBank/DDBJ databases">
        <authorList>
            <person name="Gilroy R."/>
        </authorList>
    </citation>
    <scope>NUCLEOTIDE SEQUENCE</scope>
    <source>
        <strain evidence="2">ChiSxjej2B14-8506</strain>
    </source>
</reference>
<reference evidence="2" key="2">
    <citation type="journal article" date="2021" name="PeerJ">
        <title>Extensive microbial diversity within the chicken gut microbiome revealed by metagenomics and culture.</title>
        <authorList>
            <person name="Gilroy R."/>
            <person name="Ravi A."/>
            <person name="Getino M."/>
            <person name="Pursley I."/>
            <person name="Horton D.L."/>
            <person name="Alikhan N.F."/>
            <person name="Baker D."/>
            <person name="Gharbi K."/>
            <person name="Hall N."/>
            <person name="Watson M."/>
            <person name="Adriaenssens E.M."/>
            <person name="Foster-Nyarko E."/>
            <person name="Jarju S."/>
            <person name="Secka A."/>
            <person name="Antonio M."/>
            <person name="Oren A."/>
            <person name="Chaudhuri R.R."/>
            <person name="La Ragione R."/>
            <person name="Hildebrand F."/>
            <person name="Pallen M.J."/>
        </authorList>
    </citation>
    <scope>NUCLEOTIDE SEQUENCE</scope>
    <source>
        <strain evidence="2">ChiSxjej2B14-8506</strain>
    </source>
</reference>
<sequence length="74" mass="8229">MTTDMQYAITVAGQRALIAVGLWLFIVILMAAIMGFITHRLAGKKGYTGYFWTGFFLNIVGLIYVAGLPVRRDD</sequence>
<dbReference type="AlphaFoldDB" id="A0A9D1S512"/>
<keyword evidence="1" id="KW-1133">Transmembrane helix</keyword>
<evidence type="ECO:0000256" key="1">
    <source>
        <dbReference type="SAM" id="Phobius"/>
    </source>
</evidence>
<accession>A0A9D1S512</accession>
<keyword evidence="1" id="KW-0472">Membrane</keyword>
<feature type="transmembrane region" description="Helical" evidence="1">
    <location>
        <begin position="16"/>
        <end position="37"/>
    </location>
</feature>
<dbReference type="Proteomes" id="UP000824123">
    <property type="component" value="Unassembled WGS sequence"/>
</dbReference>
<keyword evidence="1" id="KW-0812">Transmembrane</keyword>
<organism evidence="2 3">
    <name type="scientific">Candidatus Fimadaptatus faecigallinarum</name>
    <dbReference type="NCBI Taxonomy" id="2840814"/>
    <lineage>
        <taxon>Bacteria</taxon>
        <taxon>Bacillati</taxon>
        <taxon>Bacillota</taxon>
        <taxon>Clostridia</taxon>
        <taxon>Eubacteriales</taxon>
        <taxon>Candidatus Fimadaptatus</taxon>
    </lineage>
</organism>
<feature type="transmembrane region" description="Helical" evidence="1">
    <location>
        <begin position="49"/>
        <end position="70"/>
    </location>
</feature>
<gene>
    <name evidence="2" type="ORF">IAC59_06150</name>
</gene>
<protein>
    <submittedName>
        <fullName evidence="2">Uncharacterized protein</fullName>
    </submittedName>
</protein>